<proteinExistence type="predicted"/>
<dbReference type="CDD" id="cd00882">
    <property type="entry name" value="Ras_like_GTPase"/>
    <property type="match status" value="1"/>
</dbReference>
<protein>
    <recommendedName>
        <fullName evidence="1">G domain-containing protein</fullName>
    </recommendedName>
</protein>
<feature type="domain" description="G" evidence="1">
    <location>
        <begin position="22"/>
        <end position="123"/>
    </location>
</feature>
<accession>A0A1X7VVN7</accession>
<reference evidence="2" key="1">
    <citation type="submission" date="2017-05" db="UniProtKB">
        <authorList>
            <consortium name="EnsemblMetazoa"/>
        </authorList>
    </citation>
    <scope>IDENTIFICATION</scope>
</reference>
<dbReference type="Pfam" id="PF01926">
    <property type="entry name" value="MMR_HSR1"/>
    <property type="match status" value="1"/>
</dbReference>
<dbReference type="InterPro" id="IPR027417">
    <property type="entry name" value="P-loop_NTPase"/>
</dbReference>
<dbReference type="GO" id="GO:0005525">
    <property type="term" value="F:GTP binding"/>
    <property type="evidence" value="ECO:0007669"/>
    <property type="project" value="InterPro"/>
</dbReference>
<dbReference type="InParanoid" id="A0A1X7VVN7"/>
<dbReference type="EnsemblMetazoa" id="Aqu2.1.43939_001">
    <property type="protein sequence ID" value="Aqu2.1.43939_001"/>
    <property type="gene ID" value="Aqu2.1.43939"/>
</dbReference>
<dbReference type="SUPFAM" id="SSF52540">
    <property type="entry name" value="P-loop containing nucleoside triphosphate hydrolases"/>
    <property type="match status" value="1"/>
</dbReference>
<dbReference type="OrthoDB" id="391988at2759"/>
<dbReference type="Gene3D" id="3.40.50.300">
    <property type="entry name" value="P-loop containing nucleotide triphosphate hydrolases"/>
    <property type="match status" value="1"/>
</dbReference>
<sequence length="344" mass="38739">MATERISKQMETETKEKTDLHILVIGRTGSGKSTLINGMLDDILAQQSHGASPTKHDTVEPHRLTLASMEVILYDTPGFLDRRQSTEVLLSEIKKEEPRFGFDLIILCHRIIDRFDEATAELVGTLCRHKLGVGEGITRKPYIVALTFANFFLEFNEVNDLKYPEAKKELIIRKIKDFKTHFNEASRDKAPNENNGFFDDIPFIVTGRRGQQALPNTSDWMNDLWKACYQQSSYEAKPLINSLTFQLASNHYTAKYTRIGLGAALGLITGTSPLVPEIGSAIKSAIEPRKRVFFPVNESSISDHKTDEEELGRQKVTQAKPILPLPSVQPEQLSTEIFKELGIH</sequence>
<organism evidence="2">
    <name type="scientific">Amphimedon queenslandica</name>
    <name type="common">Sponge</name>
    <dbReference type="NCBI Taxonomy" id="400682"/>
    <lineage>
        <taxon>Eukaryota</taxon>
        <taxon>Metazoa</taxon>
        <taxon>Porifera</taxon>
        <taxon>Demospongiae</taxon>
        <taxon>Heteroscleromorpha</taxon>
        <taxon>Haplosclerida</taxon>
        <taxon>Niphatidae</taxon>
        <taxon>Amphimedon</taxon>
    </lineage>
</organism>
<name>A0A1X7VVN7_AMPQE</name>
<dbReference type="AlphaFoldDB" id="A0A1X7VVN7"/>
<dbReference type="InterPro" id="IPR006073">
    <property type="entry name" value="GTP-bd"/>
</dbReference>
<evidence type="ECO:0000259" key="1">
    <source>
        <dbReference type="Pfam" id="PF01926"/>
    </source>
</evidence>
<evidence type="ECO:0000313" key="2">
    <source>
        <dbReference type="EnsemblMetazoa" id="Aqu2.1.43939_001"/>
    </source>
</evidence>